<dbReference type="OrthoDB" id="1898185at2"/>
<proteinExistence type="predicted"/>
<evidence type="ECO:0000313" key="1">
    <source>
        <dbReference type="EMBL" id="QGQ98199.1"/>
    </source>
</evidence>
<gene>
    <name evidence="1" type="ORF">EHS13_26590</name>
</gene>
<accession>A0A6B8RQC6</accession>
<dbReference type="Proteomes" id="UP000426246">
    <property type="component" value="Chromosome"/>
</dbReference>
<protein>
    <submittedName>
        <fullName evidence="1">Uncharacterized protein</fullName>
    </submittedName>
</protein>
<reference evidence="2" key="1">
    <citation type="submission" date="2018-11" db="EMBL/GenBank/DDBJ databases">
        <title>Complete genome sequence of Paenibacillus sp. ML311-T8.</title>
        <authorList>
            <person name="Nam Y.-D."/>
            <person name="Kang J."/>
            <person name="Chung W.-H."/>
            <person name="Park Y.S."/>
        </authorList>
    </citation>
    <scope>NUCLEOTIDE SEQUENCE [LARGE SCALE GENOMIC DNA]</scope>
    <source>
        <strain evidence="2">ML311-T8</strain>
    </source>
</reference>
<sequence length="68" mass="7672">MSKYSIIQTKHWETALRAAPLLYLDSNEPFLPIRVGVTIFEDSAHSTSRSEIPGRLKMLLANLRASTQ</sequence>
<dbReference type="EMBL" id="CP034235">
    <property type="protein sequence ID" value="QGQ98199.1"/>
    <property type="molecule type" value="Genomic_DNA"/>
</dbReference>
<dbReference type="AlphaFoldDB" id="A0A6B8RQC6"/>
<name>A0A6B8RQC6_9BACL</name>
<dbReference type="RefSeq" id="WP_155703301.1">
    <property type="nucleotide sequence ID" value="NZ_CP034235.1"/>
</dbReference>
<organism evidence="1 2">
    <name type="scientific">Paenibacillus psychroresistens</name>
    <dbReference type="NCBI Taxonomy" id="1778678"/>
    <lineage>
        <taxon>Bacteria</taxon>
        <taxon>Bacillati</taxon>
        <taxon>Bacillota</taxon>
        <taxon>Bacilli</taxon>
        <taxon>Bacillales</taxon>
        <taxon>Paenibacillaceae</taxon>
        <taxon>Paenibacillus</taxon>
    </lineage>
</organism>
<keyword evidence="2" id="KW-1185">Reference proteome</keyword>
<evidence type="ECO:0000313" key="2">
    <source>
        <dbReference type="Proteomes" id="UP000426246"/>
    </source>
</evidence>
<dbReference type="KEGG" id="ppsc:EHS13_26590"/>